<keyword evidence="1" id="KW-0238">DNA-binding</keyword>
<dbReference type="InterPro" id="IPR001789">
    <property type="entry name" value="Sig_transdc_resp-reg_receiver"/>
</dbReference>
<dbReference type="PROSITE" id="PS50110">
    <property type="entry name" value="RESPONSE_REGULATORY"/>
    <property type="match status" value="1"/>
</dbReference>
<feature type="modified residue" description="4-aspartylphosphate" evidence="2">
    <location>
        <position position="56"/>
    </location>
</feature>
<reference evidence="5 6" key="1">
    <citation type="submission" date="2019-10" db="EMBL/GenBank/DDBJ databases">
        <title>Rudanella paleaurantiibacter sp. nov., isolated from sludge.</title>
        <authorList>
            <person name="Xu S.Q."/>
        </authorList>
    </citation>
    <scope>NUCLEOTIDE SEQUENCE [LARGE SCALE GENOMIC DNA]</scope>
    <source>
        <strain evidence="5 6">HX-22-17</strain>
    </source>
</reference>
<sequence>MINYSYLIVDDSPSDATILQRQLAQITTLKQVTTCGSIEEALAFLLTQPCHLLFLDIKLSGQSGIEWLRESPNRPPVIITTNYPEYALDCYDLDVVDFLVKPYTTDRLARSIHRALARPTAERTIQSQSIFLYVNRKLQRFNFNDITHLEAIGAYTKIHTVDGTYSTSESISMVEARLPQSQFLRIQKSFLINLDKLTMFEHRAVWIGSVKLSIGQQYRETFSQLLRGRSKKGNHSEIEG</sequence>
<evidence type="ECO:0000313" key="6">
    <source>
        <dbReference type="Proteomes" id="UP000488299"/>
    </source>
</evidence>
<dbReference type="PANTHER" id="PTHR48111">
    <property type="entry name" value="REGULATOR OF RPOS"/>
    <property type="match status" value="1"/>
</dbReference>
<dbReference type="InterPro" id="IPR039420">
    <property type="entry name" value="WalR-like"/>
</dbReference>
<keyword evidence="2" id="KW-0597">Phosphoprotein</keyword>
<name>A0A7J5TTB8_9BACT</name>
<evidence type="ECO:0000256" key="2">
    <source>
        <dbReference type="PROSITE-ProRule" id="PRU00169"/>
    </source>
</evidence>
<organism evidence="5 6">
    <name type="scientific">Rudanella paleaurantiibacter</name>
    <dbReference type="NCBI Taxonomy" id="2614655"/>
    <lineage>
        <taxon>Bacteria</taxon>
        <taxon>Pseudomonadati</taxon>
        <taxon>Bacteroidota</taxon>
        <taxon>Cytophagia</taxon>
        <taxon>Cytophagales</taxon>
        <taxon>Cytophagaceae</taxon>
        <taxon>Rudanella</taxon>
    </lineage>
</organism>
<dbReference type="Gene3D" id="3.40.50.2300">
    <property type="match status" value="1"/>
</dbReference>
<dbReference type="SMART" id="SM00448">
    <property type="entry name" value="REC"/>
    <property type="match status" value="1"/>
</dbReference>
<dbReference type="GO" id="GO:0000156">
    <property type="term" value="F:phosphorelay response regulator activity"/>
    <property type="evidence" value="ECO:0007669"/>
    <property type="project" value="TreeGrafter"/>
</dbReference>
<accession>A0A7J5TTB8</accession>
<dbReference type="PANTHER" id="PTHR48111:SF17">
    <property type="entry name" value="TRANSCRIPTIONAL REGULATORY PROTEIN YPDB"/>
    <property type="match status" value="1"/>
</dbReference>
<dbReference type="AlphaFoldDB" id="A0A7J5TTB8"/>
<dbReference type="SMART" id="SM00850">
    <property type="entry name" value="LytTR"/>
    <property type="match status" value="1"/>
</dbReference>
<dbReference type="GO" id="GO:0032993">
    <property type="term" value="C:protein-DNA complex"/>
    <property type="evidence" value="ECO:0007669"/>
    <property type="project" value="TreeGrafter"/>
</dbReference>
<feature type="domain" description="HTH LytTR-type" evidence="4">
    <location>
        <begin position="130"/>
        <end position="197"/>
    </location>
</feature>
<evidence type="ECO:0000259" key="3">
    <source>
        <dbReference type="PROSITE" id="PS50110"/>
    </source>
</evidence>
<dbReference type="Proteomes" id="UP000488299">
    <property type="component" value="Unassembled WGS sequence"/>
</dbReference>
<evidence type="ECO:0000313" key="5">
    <source>
        <dbReference type="EMBL" id="KAB7726887.1"/>
    </source>
</evidence>
<dbReference type="InterPro" id="IPR007492">
    <property type="entry name" value="LytTR_DNA-bd_dom"/>
</dbReference>
<dbReference type="GO" id="GO:0005829">
    <property type="term" value="C:cytosol"/>
    <property type="evidence" value="ECO:0007669"/>
    <property type="project" value="TreeGrafter"/>
</dbReference>
<proteinExistence type="predicted"/>
<dbReference type="Pfam" id="PF04397">
    <property type="entry name" value="LytTR"/>
    <property type="match status" value="1"/>
</dbReference>
<comment type="caution">
    <text evidence="5">The sequence shown here is derived from an EMBL/GenBank/DDBJ whole genome shotgun (WGS) entry which is preliminary data.</text>
</comment>
<keyword evidence="6" id="KW-1185">Reference proteome</keyword>
<dbReference type="SUPFAM" id="SSF52172">
    <property type="entry name" value="CheY-like"/>
    <property type="match status" value="1"/>
</dbReference>
<dbReference type="GO" id="GO:0000976">
    <property type="term" value="F:transcription cis-regulatory region binding"/>
    <property type="evidence" value="ECO:0007669"/>
    <property type="project" value="TreeGrafter"/>
</dbReference>
<feature type="domain" description="Response regulatory" evidence="3">
    <location>
        <begin position="5"/>
        <end position="116"/>
    </location>
</feature>
<protein>
    <submittedName>
        <fullName evidence="5">Response regulator</fullName>
    </submittedName>
</protein>
<dbReference type="Gene3D" id="2.40.50.1020">
    <property type="entry name" value="LytTr DNA-binding domain"/>
    <property type="match status" value="1"/>
</dbReference>
<gene>
    <name evidence="5" type="ORF">F5984_23545</name>
</gene>
<dbReference type="InterPro" id="IPR011006">
    <property type="entry name" value="CheY-like_superfamily"/>
</dbReference>
<dbReference type="Pfam" id="PF00072">
    <property type="entry name" value="Response_reg"/>
    <property type="match status" value="1"/>
</dbReference>
<evidence type="ECO:0000259" key="4">
    <source>
        <dbReference type="PROSITE" id="PS50930"/>
    </source>
</evidence>
<dbReference type="PROSITE" id="PS50930">
    <property type="entry name" value="HTH_LYTTR"/>
    <property type="match status" value="1"/>
</dbReference>
<dbReference type="GO" id="GO:0006355">
    <property type="term" value="P:regulation of DNA-templated transcription"/>
    <property type="evidence" value="ECO:0007669"/>
    <property type="project" value="TreeGrafter"/>
</dbReference>
<dbReference type="RefSeq" id="WP_152126673.1">
    <property type="nucleotide sequence ID" value="NZ_WELI01000013.1"/>
</dbReference>
<evidence type="ECO:0000256" key="1">
    <source>
        <dbReference type="ARBA" id="ARBA00023125"/>
    </source>
</evidence>
<dbReference type="EMBL" id="WELI01000013">
    <property type="protein sequence ID" value="KAB7726887.1"/>
    <property type="molecule type" value="Genomic_DNA"/>
</dbReference>